<organism evidence="2 3">
    <name type="scientific">Phytophthora nicotianae CJ01A1</name>
    <dbReference type="NCBI Taxonomy" id="1317063"/>
    <lineage>
        <taxon>Eukaryota</taxon>
        <taxon>Sar</taxon>
        <taxon>Stramenopiles</taxon>
        <taxon>Oomycota</taxon>
        <taxon>Peronosporomycetes</taxon>
        <taxon>Peronosporales</taxon>
        <taxon>Peronosporaceae</taxon>
        <taxon>Phytophthora</taxon>
    </lineage>
</organism>
<comment type="caution">
    <text evidence="2">The sequence shown here is derived from an EMBL/GenBank/DDBJ whole genome shotgun (WGS) entry which is preliminary data.</text>
</comment>
<dbReference type="Gene3D" id="1.10.443.20">
    <property type="entry name" value="Centromere DNA-binding protein complex CBF3 subunit, domain 2"/>
    <property type="match status" value="1"/>
</dbReference>
<name>W2XPI1_PHYNI</name>
<evidence type="ECO:0000259" key="1">
    <source>
        <dbReference type="Pfam" id="PF16787"/>
    </source>
</evidence>
<dbReference type="Pfam" id="PF16787">
    <property type="entry name" value="NDC10_II"/>
    <property type="match status" value="1"/>
</dbReference>
<reference evidence="2 3" key="1">
    <citation type="submission" date="2013-11" db="EMBL/GenBank/DDBJ databases">
        <title>The Genome Sequence of Phytophthora parasitica CJ01A1.</title>
        <authorList>
            <consortium name="The Broad Institute Genomics Platform"/>
            <person name="Russ C."/>
            <person name="Tyler B."/>
            <person name="Panabieres F."/>
            <person name="Shan W."/>
            <person name="Tripathy S."/>
            <person name="Grunwald N."/>
            <person name="Machado M."/>
            <person name="Johnson C.S."/>
            <person name="Walker B."/>
            <person name="Young S.K."/>
            <person name="Zeng Q."/>
            <person name="Gargeya S."/>
            <person name="Fitzgerald M."/>
            <person name="Haas B."/>
            <person name="Abouelleil A."/>
            <person name="Allen A.W."/>
            <person name="Alvarado L."/>
            <person name="Arachchi H.M."/>
            <person name="Berlin A.M."/>
            <person name="Chapman S.B."/>
            <person name="Gainer-Dewar J."/>
            <person name="Goldberg J."/>
            <person name="Griggs A."/>
            <person name="Gujja S."/>
            <person name="Hansen M."/>
            <person name="Howarth C."/>
            <person name="Imamovic A."/>
            <person name="Ireland A."/>
            <person name="Larimer J."/>
            <person name="McCowan C."/>
            <person name="Murphy C."/>
            <person name="Pearson M."/>
            <person name="Poon T.W."/>
            <person name="Priest M."/>
            <person name="Roberts A."/>
            <person name="Saif S."/>
            <person name="Shea T."/>
            <person name="Sisk P."/>
            <person name="Sykes S."/>
            <person name="Wortman J."/>
            <person name="Nusbaum C."/>
            <person name="Birren B."/>
        </authorList>
    </citation>
    <scope>NUCLEOTIDE SEQUENCE [LARGE SCALE GENOMIC DNA]</scope>
    <source>
        <strain evidence="2 3">CJ01A1</strain>
    </source>
</reference>
<evidence type="ECO:0000313" key="3">
    <source>
        <dbReference type="Proteomes" id="UP000018958"/>
    </source>
</evidence>
<protein>
    <recommendedName>
        <fullName evidence="1">Ndc10 domain-containing protein</fullName>
    </recommendedName>
</protein>
<evidence type="ECO:0000313" key="2">
    <source>
        <dbReference type="EMBL" id="ETP24601.1"/>
    </source>
</evidence>
<dbReference type="GO" id="GO:0003677">
    <property type="term" value="F:DNA binding"/>
    <property type="evidence" value="ECO:0007669"/>
    <property type="project" value="InterPro"/>
</dbReference>
<dbReference type="InterPro" id="IPR031872">
    <property type="entry name" value="NDC10_II"/>
</dbReference>
<dbReference type="Proteomes" id="UP000018958">
    <property type="component" value="Unassembled WGS sequence"/>
</dbReference>
<proteinExistence type="predicted"/>
<accession>W2XPI1</accession>
<feature type="domain" description="Ndc10" evidence="1">
    <location>
        <begin position="1"/>
        <end position="108"/>
    </location>
</feature>
<sequence length="117" mass="13450">MNGCYLASLPMKVMRALAGFPTKGGGYWLPRGPVRPSQNLQQMVYPEVETSVAKRANSQNREFRGGGGGAFLKMLKTMRVIFLQDSDILRRKYPNHRLWSHKLFQTPELTEFEREMT</sequence>
<feature type="non-terminal residue" evidence="2">
    <location>
        <position position="117"/>
    </location>
</feature>
<dbReference type="InterPro" id="IPR038279">
    <property type="entry name" value="Ndc10_dom2_sf"/>
</dbReference>
<dbReference type="EMBL" id="ANIX01000516">
    <property type="protein sequence ID" value="ETP24601.1"/>
    <property type="molecule type" value="Genomic_DNA"/>
</dbReference>
<dbReference type="AlphaFoldDB" id="W2XPI1"/>
<gene>
    <name evidence="2" type="ORF">F441_02435</name>
</gene>